<dbReference type="InterPro" id="IPR013595">
    <property type="entry name" value="Pept_S33_TAP-like_C"/>
</dbReference>
<dbReference type="OrthoDB" id="425534at2759"/>
<dbReference type="Proteomes" id="UP000812287">
    <property type="component" value="Unassembled WGS sequence"/>
</dbReference>
<gene>
    <name evidence="2" type="ORF">BT62DRAFT_32362</name>
</gene>
<feature type="domain" description="Peptidase S33 tripeptidyl aminopeptidase-like C-terminal" evidence="1">
    <location>
        <begin position="83"/>
        <end position="139"/>
    </location>
</feature>
<dbReference type="RefSeq" id="XP_043046371.1">
    <property type="nucleotide sequence ID" value="XM_043180500.1"/>
</dbReference>
<organism evidence="2 3">
    <name type="scientific">Guyanagaster necrorhizus</name>
    <dbReference type="NCBI Taxonomy" id="856835"/>
    <lineage>
        <taxon>Eukaryota</taxon>
        <taxon>Fungi</taxon>
        <taxon>Dikarya</taxon>
        <taxon>Basidiomycota</taxon>
        <taxon>Agaricomycotina</taxon>
        <taxon>Agaricomycetes</taxon>
        <taxon>Agaricomycetidae</taxon>
        <taxon>Agaricales</taxon>
        <taxon>Marasmiineae</taxon>
        <taxon>Physalacriaceae</taxon>
        <taxon>Guyanagaster</taxon>
    </lineage>
</organism>
<evidence type="ECO:0000313" key="3">
    <source>
        <dbReference type="Proteomes" id="UP000812287"/>
    </source>
</evidence>
<evidence type="ECO:0000313" key="2">
    <source>
        <dbReference type="EMBL" id="KAG7452871.1"/>
    </source>
</evidence>
<sequence length="250" mass="27660">MCNDGAPTPRSLEAARAHYDGMAAAFDWGSMWAGLRISCSRVVSLVAVSISVLSVFRGWLELPKNHFQGEPPSSTVFPILCAFTPLAAAEHMSKGFAGSVVLTQDSPGHCSVAALSLCTQQYIRDHFFSGTLPDPSTVCPVMDSPFLKATSLEDDKQAMFLADERRRLFVARELTRSFGAPRWGPLARAEIEQHLGQGQYTICSDQLTNTRKNRGKENVTHFVRSTGYDCWLEWPRLMRSSCSNLPVDVR</sequence>
<accession>A0A9P8AZ37</accession>
<proteinExistence type="predicted"/>
<name>A0A9P8AZ37_9AGAR</name>
<protein>
    <recommendedName>
        <fullName evidence="1">Peptidase S33 tripeptidyl aminopeptidase-like C-terminal domain-containing protein</fullName>
    </recommendedName>
</protein>
<dbReference type="AlphaFoldDB" id="A0A9P8AZ37"/>
<keyword evidence="3" id="KW-1185">Reference proteome</keyword>
<evidence type="ECO:0000259" key="1">
    <source>
        <dbReference type="Pfam" id="PF08386"/>
    </source>
</evidence>
<reference evidence="2" key="1">
    <citation type="submission" date="2020-11" db="EMBL/GenBank/DDBJ databases">
        <title>Adaptations for nitrogen fixation in a non-lichenized fungal sporocarp promotes dispersal by wood-feeding termites.</title>
        <authorList>
            <consortium name="DOE Joint Genome Institute"/>
            <person name="Koch R.A."/>
            <person name="Yoon G."/>
            <person name="Arayal U."/>
            <person name="Lail K."/>
            <person name="Amirebrahimi M."/>
            <person name="Labutti K."/>
            <person name="Lipzen A."/>
            <person name="Riley R."/>
            <person name="Barry K."/>
            <person name="Henrissat B."/>
            <person name="Grigoriev I.V."/>
            <person name="Herr J.R."/>
            <person name="Aime M.C."/>
        </authorList>
    </citation>
    <scope>NUCLEOTIDE SEQUENCE</scope>
    <source>
        <strain evidence="2">MCA 3950</strain>
    </source>
</reference>
<dbReference type="GeneID" id="66102796"/>
<comment type="caution">
    <text evidence="2">The sequence shown here is derived from an EMBL/GenBank/DDBJ whole genome shotgun (WGS) entry which is preliminary data.</text>
</comment>
<dbReference type="EMBL" id="MU250523">
    <property type="protein sequence ID" value="KAG7452871.1"/>
    <property type="molecule type" value="Genomic_DNA"/>
</dbReference>
<dbReference type="Pfam" id="PF08386">
    <property type="entry name" value="Abhydrolase_4"/>
    <property type="match status" value="1"/>
</dbReference>